<name>A0A2T0MT60_9ACTN</name>
<dbReference type="EMBL" id="PVNG01000014">
    <property type="protein sequence ID" value="PRX61778.1"/>
    <property type="molecule type" value="Genomic_DNA"/>
</dbReference>
<dbReference type="RefSeq" id="WP_106245646.1">
    <property type="nucleotide sequence ID" value="NZ_PVNG01000014.1"/>
</dbReference>
<dbReference type="OrthoDB" id="4537560at2"/>
<keyword evidence="2" id="KW-0812">Transmembrane</keyword>
<sequence>MTYPPPHHPQDPRAAQGTPDGRPQPAPAAPWPGHGPRSAGSGPGRPGNGPQPRQGGPPPDFGSPRLPGPPGPYEQADQYGRHGHAGSYEQGDQYARSGRHGQAGPYEPQDRYSRPTRHGRADAYGQGDTYGQSDAYGRGNGHGQADAYGRGDADGRGDAYGQGDAYGRATQYGQADLYGLPRHDYGTAPRRGNTLVIGLSIGLGLLLLAGGTVGAVTYLGSPEAPAALPSSATSFPTTAPWQSDAPSDAAGDAGDEPSGGPADEASAGASDEPEAEPSGEPSEPAADPTATPPASGRAQPGSPIAHTEFGDWKFNLSGVRFSAAKVAGWTYDSCDPVDGRGVLAKNKCTSAVQVAYTAYRGHLKAVQVMMMFPTDTAAKAAATRLAKLNSNAVNIRSDMTFSTFAYGAIRTNPSKKYVVVTIVTADKTAKARAEKFHLYMQADSMSYFLLRDVTVTS</sequence>
<evidence type="ECO:0000256" key="1">
    <source>
        <dbReference type="SAM" id="MobiDB-lite"/>
    </source>
</evidence>
<keyword evidence="4" id="KW-1185">Reference proteome</keyword>
<evidence type="ECO:0000313" key="3">
    <source>
        <dbReference type="EMBL" id="PRX61778.1"/>
    </source>
</evidence>
<dbReference type="AlphaFoldDB" id="A0A2T0MT60"/>
<gene>
    <name evidence="3" type="ORF">B0I32_114147</name>
</gene>
<feature type="region of interest" description="Disordered" evidence="1">
    <location>
        <begin position="227"/>
        <end position="306"/>
    </location>
</feature>
<accession>A0A2T0MT60</accession>
<proteinExistence type="predicted"/>
<protein>
    <submittedName>
        <fullName evidence="3">Uncharacterized protein</fullName>
    </submittedName>
</protein>
<feature type="compositionally biased region" description="Low complexity" evidence="1">
    <location>
        <begin position="31"/>
        <end position="40"/>
    </location>
</feature>
<evidence type="ECO:0000313" key="4">
    <source>
        <dbReference type="Proteomes" id="UP000238312"/>
    </source>
</evidence>
<feature type="compositionally biased region" description="Low complexity" evidence="1">
    <location>
        <begin position="278"/>
        <end position="295"/>
    </location>
</feature>
<feature type="compositionally biased region" description="Low complexity" evidence="1">
    <location>
        <begin position="227"/>
        <end position="263"/>
    </location>
</feature>
<keyword evidence="2" id="KW-0472">Membrane</keyword>
<feature type="region of interest" description="Disordered" evidence="1">
    <location>
        <begin position="1"/>
        <end position="162"/>
    </location>
</feature>
<organism evidence="3 4">
    <name type="scientific">Nonomuraea fuscirosea</name>
    <dbReference type="NCBI Taxonomy" id="1291556"/>
    <lineage>
        <taxon>Bacteria</taxon>
        <taxon>Bacillati</taxon>
        <taxon>Actinomycetota</taxon>
        <taxon>Actinomycetes</taxon>
        <taxon>Streptosporangiales</taxon>
        <taxon>Streptosporangiaceae</taxon>
        <taxon>Nonomuraea</taxon>
    </lineage>
</organism>
<reference evidence="3 4" key="1">
    <citation type="submission" date="2018-03" db="EMBL/GenBank/DDBJ databases">
        <title>Genomic Encyclopedia of Type Strains, Phase III (KMG-III): the genomes of soil and plant-associated and newly described type strains.</title>
        <authorList>
            <person name="Whitman W."/>
        </authorList>
    </citation>
    <scope>NUCLEOTIDE SEQUENCE [LARGE SCALE GENOMIC DNA]</scope>
    <source>
        <strain evidence="3 4">CGMCC 4.7104</strain>
    </source>
</reference>
<evidence type="ECO:0000256" key="2">
    <source>
        <dbReference type="SAM" id="Phobius"/>
    </source>
</evidence>
<keyword evidence="2" id="KW-1133">Transmembrane helix</keyword>
<feature type="transmembrane region" description="Helical" evidence="2">
    <location>
        <begin position="195"/>
        <end position="220"/>
    </location>
</feature>
<dbReference type="Proteomes" id="UP000238312">
    <property type="component" value="Unassembled WGS sequence"/>
</dbReference>
<feature type="compositionally biased region" description="Pro residues" evidence="1">
    <location>
        <begin position="55"/>
        <end position="72"/>
    </location>
</feature>
<comment type="caution">
    <text evidence="3">The sequence shown here is derived from an EMBL/GenBank/DDBJ whole genome shotgun (WGS) entry which is preliminary data.</text>
</comment>